<dbReference type="EMBL" id="HBUE01190067">
    <property type="protein sequence ID" value="CAG6524749.1"/>
    <property type="molecule type" value="Transcribed_RNA"/>
</dbReference>
<name>A0A8D8E8T6_CULPI</name>
<feature type="region of interest" description="Disordered" evidence="1">
    <location>
        <begin position="92"/>
        <end position="112"/>
    </location>
</feature>
<evidence type="ECO:0000256" key="1">
    <source>
        <dbReference type="SAM" id="MobiDB-lite"/>
    </source>
</evidence>
<dbReference type="EMBL" id="HBUE01295923">
    <property type="protein sequence ID" value="CAG6576432.1"/>
    <property type="molecule type" value="Transcribed_RNA"/>
</dbReference>
<sequence length="112" mass="12312">MQSVSANRQPILPSAATPTVVTLLPSSPRTRAHTPSRTTSCCRAVFVHDAAAVVDMSIFDIVLLLHHFKVSSVPGLLCGLIRVHLPHTRTHKHTHTRALTQTHTHTRVTRTC</sequence>
<proteinExistence type="predicted"/>
<reference evidence="2" key="1">
    <citation type="submission" date="2021-05" db="EMBL/GenBank/DDBJ databases">
        <authorList>
            <person name="Alioto T."/>
            <person name="Alioto T."/>
            <person name="Gomez Garrido J."/>
        </authorList>
    </citation>
    <scope>NUCLEOTIDE SEQUENCE</scope>
</reference>
<protein>
    <submittedName>
        <fullName evidence="2">(northern house mosquito) hypothetical protein</fullName>
    </submittedName>
</protein>
<organism evidence="2">
    <name type="scientific">Culex pipiens</name>
    <name type="common">House mosquito</name>
    <dbReference type="NCBI Taxonomy" id="7175"/>
    <lineage>
        <taxon>Eukaryota</taxon>
        <taxon>Metazoa</taxon>
        <taxon>Ecdysozoa</taxon>
        <taxon>Arthropoda</taxon>
        <taxon>Hexapoda</taxon>
        <taxon>Insecta</taxon>
        <taxon>Pterygota</taxon>
        <taxon>Neoptera</taxon>
        <taxon>Endopterygota</taxon>
        <taxon>Diptera</taxon>
        <taxon>Nematocera</taxon>
        <taxon>Culicoidea</taxon>
        <taxon>Culicidae</taxon>
        <taxon>Culicinae</taxon>
        <taxon>Culicini</taxon>
        <taxon>Culex</taxon>
        <taxon>Culex</taxon>
    </lineage>
</organism>
<evidence type="ECO:0000313" key="2">
    <source>
        <dbReference type="EMBL" id="CAG6524749.1"/>
    </source>
</evidence>
<accession>A0A8D8E8T6</accession>
<dbReference type="AlphaFoldDB" id="A0A8D8E8T6"/>